<dbReference type="SMART" id="SM00448">
    <property type="entry name" value="REC"/>
    <property type="match status" value="1"/>
</dbReference>
<dbReference type="Pfam" id="PF02954">
    <property type="entry name" value="HTH_8"/>
    <property type="match status" value="1"/>
</dbReference>
<dbReference type="Gene3D" id="3.40.50.2300">
    <property type="match status" value="1"/>
</dbReference>
<reference evidence="10" key="1">
    <citation type="journal article" date="2021" name="bioRxiv">
        <title>Unraveling nitrogen, sulfur and carbon metabolic pathways and microbial community transcriptional responses to substrate deprivation and toxicity stresses in a bioreactor mimicking anoxic brackish coastal sediment conditions.</title>
        <authorList>
            <person name="Martins P.D."/>
            <person name="Echeveste M.J."/>
            <person name="Arshad A."/>
            <person name="Kurth J."/>
            <person name="Ouboter H."/>
            <person name="Jetten M.S.M."/>
            <person name="Welte C.U."/>
        </authorList>
    </citation>
    <scope>NUCLEOTIDE SEQUENCE</scope>
    <source>
        <strain evidence="10">MAG_39</strain>
    </source>
</reference>
<evidence type="ECO:0000256" key="3">
    <source>
        <dbReference type="ARBA" id="ARBA00023015"/>
    </source>
</evidence>
<dbReference type="SMART" id="SM00382">
    <property type="entry name" value="AAA"/>
    <property type="match status" value="1"/>
</dbReference>
<feature type="domain" description="Response regulatory" evidence="9">
    <location>
        <begin position="22"/>
        <end position="136"/>
    </location>
</feature>
<gene>
    <name evidence="10" type="ORF">K8I29_04165</name>
</gene>
<keyword evidence="7" id="KW-0597">Phosphoprotein</keyword>
<dbReference type="SUPFAM" id="SSF52540">
    <property type="entry name" value="P-loop containing nucleoside triphosphate hydrolases"/>
    <property type="match status" value="1"/>
</dbReference>
<evidence type="ECO:0000259" key="9">
    <source>
        <dbReference type="PROSITE" id="PS50110"/>
    </source>
</evidence>
<dbReference type="PROSITE" id="PS50045">
    <property type="entry name" value="SIGMA54_INTERACT_4"/>
    <property type="match status" value="1"/>
</dbReference>
<dbReference type="InterPro" id="IPR025943">
    <property type="entry name" value="Sigma_54_int_dom_ATP-bd_2"/>
</dbReference>
<accession>A0A953JB26</accession>
<proteinExistence type="predicted"/>
<dbReference type="PROSITE" id="PS00675">
    <property type="entry name" value="SIGMA54_INTERACT_1"/>
    <property type="match status" value="1"/>
</dbReference>
<dbReference type="InterPro" id="IPR001789">
    <property type="entry name" value="Sig_transdc_resp-reg_receiver"/>
</dbReference>
<dbReference type="FunFam" id="1.10.8.60:FF:000014">
    <property type="entry name" value="DNA-binding transcriptional regulator NtrC"/>
    <property type="match status" value="1"/>
</dbReference>
<keyword evidence="1" id="KW-0547">Nucleotide-binding</keyword>
<keyword evidence="3" id="KW-0805">Transcription regulation</keyword>
<dbReference type="GO" id="GO:0000160">
    <property type="term" value="P:phosphorelay signal transduction system"/>
    <property type="evidence" value="ECO:0007669"/>
    <property type="project" value="InterPro"/>
</dbReference>
<dbReference type="PROSITE" id="PS00676">
    <property type="entry name" value="SIGMA54_INTERACT_2"/>
    <property type="match status" value="1"/>
</dbReference>
<evidence type="ECO:0000259" key="8">
    <source>
        <dbReference type="PROSITE" id="PS50045"/>
    </source>
</evidence>
<dbReference type="AlphaFoldDB" id="A0A953JB26"/>
<protein>
    <submittedName>
        <fullName evidence="10">Sigma-54 dependent transcriptional regulator</fullName>
    </submittedName>
</protein>
<keyword evidence="5" id="KW-0010">Activator</keyword>
<dbReference type="SUPFAM" id="SSF46689">
    <property type="entry name" value="Homeodomain-like"/>
    <property type="match status" value="1"/>
</dbReference>
<dbReference type="GO" id="GO:0005524">
    <property type="term" value="F:ATP binding"/>
    <property type="evidence" value="ECO:0007669"/>
    <property type="project" value="UniProtKB-KW"/>
</dbReference>
<evidence type="ECO:0000256" key="6">
    <source>
        <dbReference type="ARBA" id="ARBA00023163"/>
    </source>
</evidence>
<dbReference type="InterPro" id="IPR003593">
    <property type="entry name" value="AAA+_ATPase"/>
</dbReference>
<dbReference type="PROSITE" id="PS50110">
    <property type="entry name" value="RESPONSE_REGULATORY"/>
    <property type="match status" value="1"/>
</dbReference>
<dbReference type="SUPFAM" id="SSF52172">
    <property type="entry name" value="CheY-like"/>
    <property type="match status" value="1"/>
</dbReference>
<dbReference type="Pfam" id="PF00072">
    <property type="entry name" value="Response_reg"/>
    <property type="match status" value="1"/>
</dbReference>
<dbReference type="GO" id="GO:0006355">
    <property type="term" value="P:regulation of DNA-templated transcription"/>
    <property type="evidence" value="ECO:0007669"/>
    <property type="project" value="InterPro"/>
</dbReference>
<dbReference type="InterPro" id="IPR011006">
    <property type="entry name" value="CheY-like_superfamily"/>
</dbReference>
<dbReference type="EMBL" id="JAIOIV010000032">
    <property type="protein sequence ID" value="MBZ0155395.1"/>
    <property type="molecule type" value="Genomic_DNA"/>
</dbReference>
<evidence type="ECO:0000256" key="5">
    <source>
        <dbReference type="ARBA" id="ARBA00023159"/>
    </source>
</evidence>
<dbReference type="CDD" id="cd00009">
    <property type="entry name" value="AAA"/>
    <property type="match status" value="1"/>
</dbReference>
<dbReference type="Proteomes" id="UP000705867">
    <property type="component" value="Unassembled WGS sequence"/>
</dbReference>
<dbReference type="Gene3D" id="1.10.8.60">
    <property type="match status" value="1"/>
</dbReference>
<dbReference type="InterPro" id="IPR025662">
    <property type="entry name" value="Sigma_54_int_dom_ATP-bd_1"/>
</dbReference>
<dbReference type="PANTHER" id="PTHR32071">
    <property type="entry name" value="TRANSCRIPTIONAL REGULATORY PROTEIN"/>
    <property type="match status" value="1"/>
</dbReference>
<dbReference type="PROSITE" id="PS00688">
    <property type="entry name" value="SIGMA54_INTERACT_3"/>
    <property type="match status" value="1"/>
</dbReference>
<dbReference type="InterPro" id="IPR058031">
    <property type="entry name" value="AAA_lid_NorR"/>
</dbReference>
<dbReference type="FunFam" id="3.40.50.300:FF:000006">
    <property type="entry name" value="DNA-binding transcriptional regulator NtrC"/>
    <property type="match status" value="1"/>
</dbReference>
<dbReference type="InterPro" id="IPR025944">
    <property type="entry name" value="Sigma_54_int_dom_CS"/>
</dbReference>
<dbReference type="Gene3D" id="1.10.10.60">
    <property type="entry name" value="Homeodomain-like"/>
    <property type="match status" value="1"/>
</dbReference>
<evidence type="ECO:0000256" key="7">
    <source>
        <dbReference type="PROSITE-ProRule" id="PRU00169"/>
    </source>
</evidence>
<dbReference type="Pfam" id="PF00158">
    <property type="entry name" value="Sigma54_activat"/>
    <property type="match status" value="1"/>
</dbReference>
<dbReference type="PANTHER" id="PTHR32071:SF119">
    <property type="entry name" value="SIGMA L-DEPENDENT TRANSCRIPTIONAL REGULATOR YPLP-RELATED"/>
    <property type="match status" value="1"/>
</dbReference>
<dbReference type="InterPro" id="IPR002078">
    <property type="entry name" value="Sigma_54_int"/>
</dbReference>
<evidence type="ECO:0000256" key="4">
    <source>
        <dbReference type="ARBA" id="ARBA00023125"/>
    </source>
</evidence>
<name>A0A953JB26_9BACT</name>
<dbReference type="Gene3D" id="3.40.50.300">
    <property type="entry name" value="P-loop containing nucleotide triphosphate hydrolases"/>
    <property type="match status" value="1"/>
</dbReference>
<dbReference type="Pfam" id="PF25601">
    <property type="entry name" value="AAA_lid_14"/>
    <property type="match status" value="1"/>
</dbReference>
<keyword evidence="4" id="KW-0238">DNA-binding</keyword>
<evidence type="ECO:0000313" key="10">
    <source>
        <dbReference type="EMBL" id="MBZ0155395.1"/>
    </source>
</evidence>
<dbReference type="InterPro" id="IPR002197">
    <property type="entry name" value="HTH_Fis"/>
</dbReference>
<reference evidence="10" key="2">
    <citation type="submission" date="2021-08" db="EMBL/GenBank/DDBJ databases">
        <authorList>
            <person name="Dalcin Martins P."/>
        </authorList>
    </citation>
    <scope>NUCLEOTIDE SEQUENCE</scope>
    <source>
        <strain evidence="10">MAG_39</strain>
    </source>
</reference>
<keyword evidence="6" id="KW-0804">Transcription</keyword>
<feature type="domain" description="Sigma-54 factor interaction" evidence="8">
    <location>
        <begin position="151"/>
        <end position="381"/>
    </location>
</feature>
<sequence>MIRSSSEVSSPAEQFSAKSSKKVLIVDDESVIRCSLKSFCEEEGYNAVSVSSGIKALKIVEEESPDIIILDIQLPDSNGLELLKTVKEINPDIATILITGHADIRGAVEAMKVGAFDYLIKPLDLETLRKILNSIKANNSTYVKASDMDDFVFVSDKMKEVVRIMERLAVKSDVTVLVLGESGTGKSSLCKKMHDLSSRRGKPFVEIGCSNIPEHLIESELFGYKKGAFTDAKIDKKGLIEMAQGGTVFLDEIGDMPYQMQSKILDLIEERRFRRIGGLQYLNADVRIFAATNVNLHDLVQAKKFRLDLFYRLNVATIEMPPLRERKDDIPLIIGHFMKYYGEKYRSTPKGITPQAMEILQRYPWPGNVRELKNIVQRFVILAKDDEIDVDDIPSSVLSPKTLESQVEKREESHAEEPVNIGSYSGLSLRAMEEEFIKTALKLSDGNQRKAAKLLDVTRDTLRYRLKKLGIETPGK</sequence>
<dbReference type="GO" id="GO:0043565">
    <property type="term" value="F:sequence-specific DNA binding"/>
    <property type="evidence" value="ECO:0007669"/>
    <property type="project" value="InterPro"/>
</dbReference>
<dbReference type="InterPro" id="IPR009057">
    <property type="entry name" value="Homeodomain-like_sf"/>
</dbReference>
<keyword evidence="2" id="KW-0067">ATP-binding</keyword>
<dbReference type="InterPro" id="IPR027417">
    <property type="entry name" value="P-loop_NTPase"/>
</dbReference>
<organism evidence="10 11">
    <name type="scientific">Candidatus Nitrobium versatile</name>
    <dbReference type="NCBI Taxonomy" id="2884831"/>
    <lineage>
        <taxon>Bacteria</taxon>
        <taxon>Pseudomonadati</taxon>
        <taxon>Nitrospirota</taxon>
        <taxon>Nitrospiria</taxon>
        <taxon>Nitrospirales</taxon>
        <taxon>Nitrospiraceae</taxon>
        <taxon>Candidatus Nitrobium</taxon>
    </lineage>
</organism>
<dbReference type="PRINTS" id="PR01590">
    <property type="entry name" value="HTHFIS"/>
</dbReference>
<evidence type="ECO:0000313" key="11">
    <source>
        <dbReference type="Proteomes" id="UP000705867"/>
    </source>
</evidence>
<comment type="caution">
    <text evidence="10">The sequence shown here is derived from an EMBL/GenBank/DDBJ whole genome shotgun (WGS) entry which is preliminary data.</text>
</comment>
<evidence type="ECO:0000256" key="2">
    <source>
        <dbReference type="ARBA" id="ARBA00022840"/>
    </source>
</evidence>
<evidence type="ECO:0000256" key="1">
    <source>
        <dbReference type="ARBA" id="ARBA00022741"/>
    </source>
</evidence>
<feature type="modified residue" description="4-aspartylphosphate" evidence="7">
    <location>
        <position position="71"/>
    </location>
</feature>